<reference evidence="1 2" key="1">
    <citation type="submission" date="2016-10" db="EMBL/GenBank/DDBJ databases">
        <authorList>
            <person name="de Groot N.N."/>
        </authorList>
    </citation>
    <scope>NUCLEOTIDE SEQUENCE [LARGE SCALE GENOMIC DNA]</scope>
    <source>
        <strain evidence="1 2">DSM 18438</strain>
    </source>
</reference>
<gene>
    <name evidence="1" type="ORF">SAMN05660443_1478</name>
</gene>
<evidence type="ECO:0008006" key="3">
    <source>
        <dbReference type="Google" id="ProtNLM"/>
    </source>
</evidence>
<evidence type="ECO:0000313" key="2">
    <source>
        <dbReference type="Proteomes" id="UP000199058"/>
    </source>
</evidence>
<accession>A0A1I1GPT4</accession>
<dbReference type="RefSeq" id="WP_091961402.1">
    <property type="nucleotide sequence ID" value="NZ_FOLH01000003.1"/>
</dbReference>
<protein>
    <recommendedName>
        <fullName evidence="3">Ribosomal protein S3AE</fullName>
    </recommendedName>
</protein>
<name>A0A1I1GPT4_9GAMM</name>
<dbReference type="OrthoDB" id="6120755at2"/>
<sequence length="135" mass="15551">MPSSSSLRPPCPPGVCDCQREQLLADPASDLSILRLTRKEEKRLLERLEELTSLEDLNHLQKRMQEQLGIELKIYPGPNEVRSPRGLVFEFSEQPGLCRKIRQSLPTAIRRSMNQKPEILYQLLDSYDLFGNHHA</sequence>
<dbReference type="Proteomes" id="UP000199058">
    <property type="component" value="Unassembled WGS sequence"/>
</dbReference>
<keyword evidence="2" id="KW-1185">Reference proteome</keyword>
<dbReference type="EMBL" id="FOLH01000003">
    <property type="protein sequence ID" value="SFC11898.1"/>
    <property type="molecule type" value="Genomic_DNA"/>
</dbReference>
<dbReference type="AlphaFoldDB" id="A0A1I1GPT4"/>
<evidence type="ECO:0000313" key="1">
    <source>
        <dbReference type="EMBL" id="SFC11898.1"/>
    </source>
</evidence>
<proteinExistence type="predicted"/>
<organism evidence="1 2">
    <name type="scientific">Marinospirillum celere</name>
    <dbReference type="NCBI Taxonomy" id="1122252"/>
    <lineage>
        <taxon>Bacteria</taxon>
        <taxon>Pseudomonadati</taxon>
        <taxon>Pseudomonadota</taxon>
        <taxon>Gammaproteobacteria</taxon>
        <taxon>Oceanospirillales</taxon>
        <taxon>Oceanospirillaceae</taxon>
        <taxon>Marinospirillum</taxon>
    </lineage>
</organism>